<name>A0AAE1M255_9HYPO</name>
<evidence type="ECO:0000256" key="2">
    <source>
        <dbReference type="SAM" id="MobiDB-lite"/>
    </source>
</evidence>
<evidence type="ECO:0000313" key="4">
    <source>
        <dbReference type="Proteomes" id="UP001273209"/>
    </source>
</evidence>
<dbReference type="AlphaFoldDB" id="A0AAE1M255"/>
<dbReference type="GeneID" id="87916582"/>
<organism evidence="3 4">
    <name type="scientific">Trichoderma aggressivum f. europaeum</name>
    <dbReference type="NCBI Taxonomy" id="173218"/>
    <lineage>
        <taxon>Eukaryota</taxon>
        <taxon>Fungi</taxon>
        <taxon>Dikarya</taxon>
        <taxon>Ascomycota</taxon>
        <taxon>Pezizomycotina</taxon>
        <taxon>Sordariomycetes</taxon>
        <taxon>Hypocreomycetidae</taxon>
        <taxon>Hypocreales</taxon>
        <taxon>Hypocreaceae</taxon>
        <taxon>Trichoderma</taxon>
    </lineage>
</organism>
<evidence type="ECO:0000313" key="3">
    <source>
        <dbReference type="EMBL" id="KAK4081749.1"/>
    </source>
</evidence>
<protein>
    <submittedName>
        <fullName evidence="3">Uncharacterized protein</fullName>
    </submittedName>
</protein>
<comment type="caution">
    <text evidence="3">The sequence shown here is derived from an EMBL/GenBank/DDBJ whole genome shotgun (WGS) entry which is preliminary data.</text>
</comment>
<keyword evidence="1" id="KW-0175">Coiled coil</keyword>
<accession>A0AAE1M255</accession>
<dbReference type="Proteomes" id="UP001273209">
    <property type="component" value="Unassembled WGS sequence"/>
</dbReference>
<feature type="compositionally biased region" description="Polar residues" evidence="2">
    <location>
        <begin position="70"/>
        <end position="79"/>
    </location>
</feature>
<feature type="region of interest" description="Disordered" evidence="2">
    <location>
        <begin position="60"/>
        <end position="141"/>
    </location>
</feature>
<evidence type="ECO:0000256" key="1">
    <source>
        <dbReference type="SAM" id="Coils"/>
    </source>
</evidence>
<reference evidence="3" key="1">
    <citation type="submission" date="2023-11" db="EMBL/GenBank/DDBJ databases">
        <title>The genome sequences of three competitors of mushroom-forming fungi.</title>
        <authorList>
            <person name="Beijen E."/>
            <person name="Ohm R.A."/>
        </authorList>
    </citation>
    <scope>NUCLEOTIDE SEQUENCE</scope>
    <source>
        <strain evidence="3">CBS 100526</strain>
    </source>
</reference>
<dbReference type="EMBL" id="JAWRVG010000006">
    <property type="protein sequence ID" value="KAK4081749.1"/>
    <property type="molecule type" value="Genomic_DNA"/>
</dbReference>
<proteinExistence type="predicted"/>
<feature type="coiled-coil region" evidence="1">
    <location>
        <begin position="179"/>
        <end position="206"/>
    </location>
</feature>
<keyword evidence="4" id="KW-1185">Reference proteome</keyword>
<sequence>MLAAIYGIWNLSYLRRIIEEGDGLFEIGDYSEYYNHYWYPSPTIQENVPTANLLINESSTAHHMPGDNASLPSPISVYQSGAPAIDGDAASQPAPPSHPPRSRQPRDPFLPQPSTPITNASDSDEGQNKSPPYSPVVDLVDPNSALNESTTILEAPSLEPQSPVYSPRLEPTPTTNMGESSLSAKIAELEEKAQSLEEENSSLLQVIYNQAVAYDQLRRQFEEHIAGCNHH</sequence>
<gene>
    <name evidence="3" type="ORF">Triagg1_2490</name>
</gene>
<dbReference type="RefSeq" id="XP_062758702.1">
    <property type="nucleotide sequence ID" value="XM_062896677.1"/>
</dbReference>